<dbReference type="AlphaFoldDB" id="Q483D6"/>
<name>Q483D6_COLP3</name>
<dbReference type="Gene3D" id="3.40.50.2000">
    <property type="entry name" value="Glycogen Phosphorylase B"/>
    <property type="match status" value="2"/>
</dbReference>
<dbReference type="Pfam" id="PF00534">
    <property type="entry name" value="Glycos_transf_1"/>
    <property type="match status" value="1"/>
</dbReference>
<sequence>MISYIVYNYFSYSGAASQAKKLASSLGRHNIIFFNVITNSKFKFSKIHVKDDRLNFSVINIRGGGIIRLLQFIYFFLRYKVKLVHLHGFHRDALISAYLLKKKILLKSTLDGKDDFDTLLNGKSKFINRFLLSKITFNNSLTTQIHNKNIQHSLTVPIDKIPNGIHCPTSNELMEEKQRIIIIVGAVIPRKNTLLGIQFFKDVFLSRGYKLFIIGPLNTQNSEGDEFYSRECMESINNCEHISFLGNLTTEQLNVIYKISRFIIFLSKSEGMPNVLLEAISFNITPIVRDDDLLSKSLLPKDTNEFDISFYYENIESAEINALKLIESQTLILHSKTYNIKVIANKYNEVYLKYFDL</sequence>
<evidence type="ECO:0000256" key="1">
    <source>
        <dbReference type="ARBA" id="ARBA00022679"/>
    </source>
</evidence>
<dbReference type="SUPFAM" id="SSF53756">
    <property type="entry name" value="UDP-Glycosyltransferase/glycogen phosphorylase"/>
    <property type="match status" value="1"/>
</dbReference>
<dbReference type="EMBL" id="CP000083">
    <property type="protein sequence ID" value="AAZ28668.1"/>
    <property type="molecule type" value="Genomic_DNA"/>
</dbReference>
<dbReference type="PANTHER" id="PTHR46401">
    <property type="entry name" value="GLYCOSYLTRANSFERASE WBBK-RELATED"/>
    <property type="match status" value="1"/>
</dbReference>
<dbReference type="GO" id="GO:0016757">
    <property type="term" value="F:glycosyltransferase activity"/>
    <property type="evidence" value="ECO:0007669"/>
    <property type="project" value="InterPro"/>
</dbReference>
<dbReference type="InterPro" id="IPR001296">
    <property type="entry name" value="Glyco_trans_1"/>
</dbReference>
<protein>
    <submittedName>
        <fullName evidence="3">Glycosyl transferase, group 1 family protein</fullName>
    </submittedName>
</protein>
<evidence type="ECO:0000259" key="2">
    <source>
        <dbReference type="Pfam" id="PF00534"/>
    </source>
</evidence>
<organism evidence="3 4">
    <name type="scientific">Colwellia psychrerythraea (strain 34H / ATCC BAA-681)</name>
    <name type="common">Vibrio psychroerythus</name>
    <dbReference type="NCBI Taxonomy" id="167879"/>
    <lineage>
        <taxon>Bacteria</taxon>
        <taxon>Pseudomonadati</taxon>
        <taxon>Pseudomonadota</taxon>
        <taxon>Gammaproteobacteria</taxon>
        <taxon>Alteromonadales</taxon>
        <taxon>Colwelliaceae</taxon>
        <taxon>Colwellia</taxon>
    </lineage>
</organism>
<dbReference type="HOGENOM" id="CLU_775472_0_0_6"/>
<dbReference type="Proteomes" id="UP000000547">
    <property type="component" value="Chromosome"/>
</dbReference>
<dbReference type="RefSeq" id="WP_011042925.1">
    <property type="nucleotide sequence ID" value="NC_003910.7"/>
</dbReference>
<reference evidence="3" key="1">
    <citation type="journal article" date="2005" name="Proc. Natl. Acad. Sci. U.S.A.">
        <title>The psychrophilic lifestyle as revealed by the genome sequence of Colwellia psychrerythraea 34H through genomic and proteomic analyses.</title>
        <authorList>
            <person name="Methe B.A."/>
            <person name="Nelson K.E."/>
            <person name="Deming J.W."/>
            <person name="Momen B."/>
            <person name="Melamud E."/>
            <person name="Zhang X."/>
            <person name="Moult J."/>
            <person name="Madupu R."/>
            <person name="Nelson W.C."/>
            <person name="Dodson R.J."/>
            <person name="Brinkac L.M."/>
            <person name="Daugherty S.C."/>
            <person name="Durkin A.S."/>
            <person name="DeBoy R.T."/>
            <person name="Kolonay J.F."/>
            <person name="Sullivan S.A."/>
            <person name="Zhou L."/>
            <person name="Davidsen T.M."/>
            <person name="Wu M."/>
            <person name="Huston A.L."/>
            <person name="Lewis M."/>
            <person name="Weaver B."/>
            <person name="Weidman J.F."/>
            <person name="Khouri H."/>
            <person name="Utterback T.R."/>
            <person name="Feldblyum T.V."/>
            <person name="Fraser C.M."/>
        </authorList>
    </citation>
    <scope>NUCLEOTIDE SEQUENCE [LARGE SCALE GENOMIC DNA]</scope>
    <source>
        <strain evidence="3">34H</strain>
    </source>
</reference>
<dbReference type="KEGG" id="cps:CPS_2104"/>
<proteinExistence type="predicted"/>
<dbReference type="CAZy" id="GT4">
    <property type="family name" value="Glycosyltransferase Family 4"/>
</dbReference>
<dbReference type="PANTHER" id="PTHR46401:SF2">
    <property type="entry name" value="GLYCOSYLTRANSFERASE WBBK-RELATED"/>
    <property type="match status" value="1"/>
</dbReference>
<evidence type="ECO:0000313" key="3">
    <source>
        <dbReference type="EMBL" id="AAZ28668.1"/>
    </source>
</evidence>
<feature type="domain" description="Glycosyl transferase family 1" evidence="2">
    <location>
        <begin position="175"/>
        <end position="292"/>
    </location>
</feature>
<evidence type="ECO:0000313" key="4">
    <source>
        <dbReference type="Proteomes" id="UP000000547"/>
    </source>
</evidence>
<accession>Q483D6</accession>
<gene>
    <name evidence="3" type="ordered locus">CPS_2104</name>
</gene>
<keyword evidence="1 3" id="KW-0808">Transferase</keyword>
<dbReference type="STRING" id="167879.CPS_2104"/>